<accession>A0A2K0TKM6</accession>
<evidence type="ECO:0000313" key="5">
    <source>
        <dbReference type="Proteomes" id="UP000236546"/>
    </source>
</evidence>
<keyword evidence="1" id="KW-0539">Nucleus</keyword>
<dbReference type="GO" id="GO:0045944">
    <property type="term" value="P:positive regulation of transcription by RNA polymerase II"/>
    <property type="evidence" value="ECO:0007669"/>
    <property type="project" value="TreeGrafter"/>
</dbReference>
<feature type="domain" description="Zn(2)-C6 fungal-type" evidence="3">
    <location>
        <begin position="13"/>
        <end position="53"/>
    </location>
</feature>
<dbReference type="CDD" id="cd00067">
    <property type="entry name" value="GAL4"/>
    <property type="match status" value="1"/>
</dbReference>
<evidence type="ECO:0000313" key="4">
    <source>
        <dbReference type="EMBL" id="PNP46067.1"/>
    </source>
</evidence>
<evidence type="ECO:0000256" key="2">
    <source>
        <dbReference type="SAM" id="MobiDB-lite"/>
    </source>
</evidence>
<dbReference type="Proteomes" id="UP000236546">
    <property type="component" value="Unassembled WGS sequence"/>
</dbReference>
<comment type="caution">
    <text evidence="4">The sequence shown here is derived from an EMBL/GenBank/DDBJ whole genome shotgun (WGS) entry which is preliminary data.</text>
</comment>
<dbReference type="GO" id="GO:0000981">
    <property type="term" value="F:DNA-binding transcription factor activity, RNA polymerase II-specific"/>
    <property type="evidence" value="ECO:0007669"/>
    <property type="project" value="InterPro"/>
</dbReference>
<dbReference type="OrthoDB" id="2262349at2759"/>
<dbReference type="EMBL" id="MTYH01000016">
    <property type="protein sequence ID" value="PNP46067.1"/>
    <property type="molecule type" value="Genomic_DNA"/>
</dbReference>
<name>A0A2K0TKM6_9HYPO</name>
<dbReference type="PANTHER" id="PTHR31644:SF2">
    <property type="entry name" value="TRANSCRIPTIONAL ACTIVATOR ARO80-RELATED"/>
    <property type="match status" value="1"/>
</dbReference>
<feature type="region of interest" description="Disordered" evidence="2">
    <location>
        <begin position="58"/>
        <end position="95"/>
    </location>
</feature>
<dbReference type="Gene3D" id="4.10.240.10">
    <property type="entry name" value="Zn(2)-C6 fungal-type DNA-binding domain"/>
    <property type="match status" value="1"/>
</dbReference>
<reference evidence="4 5" key="1">
    <citation type="submission" date="2017-02" db="EMBL/GenBank/DDBJ databases">
        <title>Genomes of Trichoderma spp. with biocontrol activity.</title>
        <authorList>
            <person name="Gardiner D."/>
            <person name="Kazan K."/>
            <person name="Vos C."/>
            <person name="Harvey P."/>
        </authorList>
    </citation>
    <scope>NUCLEOTIDE SEQUENCE [LARGE SCALE GENOMIC DNA]</scope>
    <source>
        <strain evidence="4 5">A5MH</strain>
    </source>
</reference>
<dbReference type="PROSITE" id="PS50048">
    <property type="entry name" value="ZN2_CY6_FUNGAL_2"/>
    <property type="match status" value="1"/>
</dbReference>
<dbReference type="SUPFAM" id="SSF57701">
    <property type="entry name" value="Zn2/Cys6 DNA-binding domain"/>
    <property type="match status" value="1"/>
</dbReference>
<dbReference type="AlphaFoldDB" id="A0A2K0TKM6"/>
<dbReference type="PANTHER" id="PTHR31644">
    <property type="entry name" value="TRANSCRIPTIONAL ACTIVATOR ARO80-RELATED"/>
    <property type="match status" value="1"/>
</dbReference>
<sequence>MDNARPFQRNYKACDNCRLKKKRCELGGDQQGVYGFTGPPCAQCRRERRQCVFREARDTKKRHYSGRSRPITRASGRHGRSEKLQSSSQPDKHSRTIDTAVAMDTNLVGLTASPPSLPFDPSAVPRSGLHGDAQILSDRSSKLVTDTTILKGNDAIDILLEAATGQESRSPASLISSQPPSPRGGNPLTNSDFHQEELGLEADATSVSPKSSCLKLIKQSSIEANTLSAWKSSVFVRTGLLSAEHAITLVDAFFNNLAPLTFVGTRSLFHRSDRIQLLLREPLLCTAIVLISSRHHSVPAAASSSRRFFIHDELWGRASQLIQQIMLGQGQGLRSVASIEALLLLAEWYPAPLNARSSGDETEEDGGFLNEAAGDSYKYKSTNRTHILKQQDQTRWMLLGAAHSLGHEIGVFKQGRHAFGNHTDAGSDIRDLLLAHMTILAARLGLHTMIPVLYSQDSLSRTTKLGDSALGAWTEFLRFTKSIHEQLLPSETKAKEMLSSGQYTVLAAFFKSGLEGWFDKHLARNNNQDPMISGSHHDILSTEYHSVKLWINGLSMQAIFSRHLNRNIAMEAQPEFPLVLEAVTEAQKILRKAIEWSAAGTLQFHPCRTFYRISGACVFAIKAIALGVQHAKPGSRYIDMPSLFSLLQSCAKALDVSASDEHHPATYFSKLIRHHLDKLQPLMQEPEVNRDDADGTFDFDWNFEQWPSDLLDPLLQLDMMPEIANFNERSMDTFPG</sequence>
<organism evidence="4 5">
    <name type="scientific">Trichoderma gamsii</name>
    <dbReference type="NCBI Taxonomy" id="398673"/>
    <lineage>
        <taxon>Eukaryota</taxon>
        <taxon>Fungi</taxon>
        <taxon>Dikarya</taxon>
        <taxon>Ascomycota</taxon>
        <taxon>Pezizomycotina</taxon>
        <taxon>Sordariomycetes</taxon>
        <taxon>Hypocreomycetidae</taxon>
        <taxon>Hypocreales</taxon>
        <taxon>Hypocreaceae</taxon>
        <taxon>Trichoderma</taxon>
    </lineage>
</organism>
<protein>
    <recommendedName>
        <fullName evidence="3">Zn(2)-C6 fungal-type domain-containing protein</fullName>
    </recommendedName>
</protein>
<dbReference type="GO" id="GO:0005634">
    <property type="term" value="C:nucleus"/>
    <property type="evidence" value="ECO:0007669"/>
    <property type="project" value="TreeGrafter"/>
</dbReference>
<feature type="compositionally biased region" description="Polar residues" evidence="2">
    <location>
        <begin position="168"/>
        <end position="178"/>
    </location>
</feature>
<dbReference type="SMART" id="SM00066">
    <property type="entry name" value="GAL4"/>
    <property type="match status" value="1"/>
</dbReference>
<proteinExistence type="predicted"/>
<dbReference type="GO" id="GO:0009074">
    <property type="term" value="P:aromatic amino acid family catabolic process"/>
    <property type="evidence" value="ECO:0007669"/>
    <property type="project" value="TreeGrafter"/>
</dbReference>
<dbReference type="InterPro" id="IPR001138">
    <property type="entry name" value="Zn2Cys6_DnaBD"/>
</dbReference>
<feature type="region of interest" description="Disordered" evidence="2">
    <location>
        <begin position="168"/>
        <end position="192"/>
    </location>
</feature>
<gene>
    <name evidence="4" type="ORF">TGAMA5MH_02102</name>
</gene>
<evidence type="ECO:0000259" key="3">
    <source>
        <dbReference type="PROSITE" id="PS50048"/>
    </source>
</evidence>
<dbReference type="GO" id="GO:0008270">
    <property type="term" value="F:zinc ion binding"/>
    <property type="evidence" value="ECO:0007669"/>
    <property type="project" value="InterPro"/>
</dbReference>
<dbReference type="InterPro" id="IPR036864">
    <property type="entry name" value="Zn2-C6_fun-type_DNA-bd_sf"/>
</dbReference>
<dbReference type="CDD" id="cd12148">
    <property type="entry name" value="fungal_TF_MHR"/>
    <property type="match status" value="1"/>
</dbReference>
<dbReference type="InterPro" id="IPR052780">
    <property type="entry name" value="AAA_Catabolism_Regulators"/>
</dbReference>
<evidence type="ECO:0000256" key="1">
    <source>
        <dbReference type="ARBA" id="ARBA00023242"/>
    </source>
</evidence>